<dbReference type="EMBL" id="BMAR01000037">
    <property type="protein sequence ID" value="GFR50425.1"/>
    <property type="molecule type" value="Genomic_DNA"/>
</dbReference>
<keyword evidence="6 8" id="KW-0472">Membrane</keyword>
<feature type="domain" description="ER membrane protein complex subunit 7 beta-sandwich" evidence="10">
    <location>
        <begin position="34"/>
        <end position="141"/>
    </location>
</feature>
<protein>
    <recommendedName>
        <fullName evidence="10">ER membrane protein complex subunit 7 beta-sandwich domain-containing protein</fullName>
    </recommendedName>
</protein>
<dbReference type="SUPFAM" id="SSF49452">
    <property type="entry name" value="Starch-binding domain-like"/>
    <property type="match status" value="1"/>
</dbReference>
<organism evidence="11 12">
    <name type="scientific">Astrephomene gubernaculifera</name>
    <dbReference type="NCBI Taxonomy" id="47775"/>
    <lineage>
        <taxon>Eukaryota</taxon>
        <taxon>Viridiplantae</taxon>
        <taxon>Chlorophyta</taxon>
        <taxon>core chlorophytes</taxon>
        <taxon>Chlorophyceae</taxon>
        <taxon>CS clade</taxon>
        <taxon>Chlamydomonadales</taxon>
        <taxon>Astrephomenaceae</taxon>
        <taxon>Astrephomene</taxon>
    </lineage>
</organism>
<dbReference type="InterPro" id="IPR013784">
    <property type="entry name" value="Carb-bd-like_fold"/>
</dbReference>
<keyword evidence="3 8" id="KW-0812">Transmembrane</keyword>
<evidence type="ECO:0000313" key="12">
    <source>
        <dbReference type="Proteomes" id="UP001054857"/>
    </source>
</evidence>
<evidence type="ECO:0000256" key="7">
    <source>
        <dbReference type="SAM" id="MobiDB-lite"/>
    </source>
</evidence>
<dbReference type="GO" id="GO:0072546">
    <property type="term" value="C:EMC complex"/>
    <property type="evidence" value="ECO:0007669"/>
    <property type="project" value="TreeGrafter"/>
</dbReference>
<name>A0AAD3DYJ0_9CHLO</name>
<evidence type="ECO:0000256" key="4">
    <source>
        <dbReference type="ARBA" id="ARBA00022729"/>
    </source>
</evidence>
<evidence type="ECO:0000256" key="3">
    <source>
        <dbReference type="ARBA" id="ARBA00022692"/>
    </source>
</evidence>
<proteinExistence type="inferred from homology"/>
<reference evidence="11 12" key="1">
    <citation type="journal article" date="2021" name="Sci. Rep.">
        <title>Genome sequencing of the multicellular alga Astrephomene provides insights into convergent evolution of germ-soma differentiation.</title>
        <authorList>
            <person name="Yamashita S."/>
            <person name="Yamamoto K."/>
            <person name="Matsuzaki R."/>
            <person name="Suzuki S."/>
            <person name="Yamaguchi H."/>
            <person name="Hirooka S."/>
            <person name="Minakuchi Y."/>
            <person name="Miyagishima S."/>
            <person name="Kawachi M."/>
            <person name="Toyoda A."/>
            <person name="Nozaki H."/>
        </authorList>
    </citation>
    <scope>NUCLEOTIDE SEQUENCE [LARGE SCALE GENOMIC DNA]</scope>
    <source>
        <strain evidence="11 12">NIES-4017</strain>
    </source>
</reference>
<keyword evidence="5 8" id="KW-1133">Transmembrane helix</keyword>
<evidence type="ECO:0000313" key="11">
    <source>
        <dbReference type="EMBL" id="GFR50425.1"/>
    </source>
</evidence>
<feature type="signal peptide" evidence="9">
    <location>
        <begin position="1"/>
        <end position="17"/>
    </location>
</feature>
<dbReference type="Pfam" id="PF09430">
    <property type="entry name" value="EMC7_beta-sandw"/>
    <property type="match status" value="1"/>
</dbReference>
<dbReference type="AlphaFoldDB" id="A0AAD3DYJ0"/>
<comment type="similarity">
    <text evidence="2">Belongs to the EMC7 family.</text>
</comment>
<evidence type="ECO:0000256" key="6">
    <source>
        <dbReference type="ARBA" id="ARBA00023136"/>
    </source>
</evidence>
<evidence type="ECO:0000256" key="5">
    <source>
        <dbReference type="ARBA" id="ARBA00022989"/>
    </source>
</evidence>
<dbReference type="GO" id="GO:0030246">
    <property type="term" value="F:carbohydrate binding"/>
    <property type="evidence" value="ECO:0007669"/>
    <property type="project" value="InterPro"/>
</dbReference>
<feature type="transmembrane region" description="Helical" evidence="8">
    <location>
        <begin position="136"/>
        <end position="153"/>
    </location>
</feature>
<sequence length="193" mass="21695">MQLVAFLFISFLGLAFADRTGVIKGKILIPPVLNPSSATVILHTSLGEEIKTFVDSDGSFAFHGVPQGVHLLQPFHVNLLFPEIRLDVNRKGLLTRASLSHNRNMVLQSPLVIRPAAETQYYEKRKPFDVWSFVKSPYGLMMVISVFAIVVFPRMKMDPEDYKELQEQMRQGQGGQAQVEGGRQQGAARLRDR</sequence>
<evidence type="ECO:0000256" key="8">
    <source>
        <dbReference type="SAM" id="Phobius"/>
    </source>
</evidence>
<evidence type="ECO:0000256" key="2">
    <source>
        <dbReference type="ARBA" id="ARBA00008880"/>
    </source>
</evidence>
<gene>
    <name evidence="11" type="ORF">Agub_g12644</name>
</gene>
<feature type="chain" id="PRO_5042034751" description="ER membrane protein complex subunit 7 beta-sandwich domain-containing protein" evidence="9">
    <location>
        <begin position="18"/>
        <end position="193"/>
    </location>
</feature>
<dbReference type="InterPro" id="IPR039163">
    <property type="entry name" value="EMC7"/>
</dbReference>
<dbReference type="InterPro" id="IPR019008">
    <property type="entry name" value="Beta_sandwich_EMC7"/>
</dbReference>
<feature type="region of interest" description="Disordered" evidence="7">
    <location>
        <begin position="168"/>
        <end position="193"/>
    </location>
</feature>
<comment type="caution">
    <text evidence="11">The sequence shown here is derived from an EMBL/GenBank/DDBJ whole genome shotgun (WGS) entry which is preliminary data.</text>
</comment>
<dbReference type="PANTHER" id="PTHR13605:SF4">
    <property type="entry name" value="ER MEMBRANE PROTEIN COMPLEX SUBUNIT 7"/>
    <property type="match status" value="1"/>
</dbReference>
<dbReference type="Proteomes" id="UP001054857">
    <property type="component" value="Unassembled WGS sequence"/>
</dbReference>
<evidence type="ECO:0000256" key="1">
    <source>
        <dbReference type="ARBA" id="ARBA00004167"/>
    </source>
</evidence>
<feature type="compositionally biased region" description="Low complexity" evidence="7">
    <location>
        <begin position="176"/>
        <end position="193"/>
    </location>
</feature>
<dbReference type="PANTHER" id="PTHR13605">
    <property type="entry name" value="ER MEMBRANE PROTEIN COMPLEX SUBUNIT 7"/>
    <property type="match status" value="1"/>
</dbReference>
<keyword evidence="12" id="KW-1185">Reference proteome</keyword>
<evidence type="ECO:0000259" key="10">
    <source>
        <dbReference type="Pfam" id="PF09430"/>
    </source>
</evidence>
<evidence type="ECO:0000256" key="9">
    <source>
        <dbReference type="SAM" id="SignalP"/>
    </source>
</evidence>
<keyword evidence="4 9" id="KW-0732">Signal</keyword>
<accession>A0AAD3DYJ0</accession>
<comment type="subcellular location">
    <subcellularLocation>
        <location evidence="1">Membrane</location>
        <topology evidence="1">Single-pass membrane protein</topology>
    </subcellularLocation>
</comment>